<dbReference type="AlphaFoldDB" id="A0A818JP34"/>
<gene>
    <name evidence="1" type="ORF">OXD698_LOCUS3595</name>
</gene>
<dbReference type="EMBL" id="CAJOAZ010000128">
    <property type="protein sequence ID" value="CAF3544181.1"/>
    <property type="molecule type" value="Genomic_DNA"/>
</dbReference>
<reference evidence="1" key="1">
    <citation type="submission" date="2021-02" db="EMBL/GenBank/DDBJ databases">
        <authorList>
            <person name="Nowell W R."/>
        </authorList>
    </citation>
    <scope>NUCLEOTIDE SEQUENCE</scope>
</reference>
<name>A0A818JP34_9BILA</name>
<protein>
    <submittedName>
        <fullName evidence="1">Uncharacterized protein</fullName>
    </submittedName>
</protein>
<proteinExistence type="predicted"/>
<sequence length="334" mass="38442">MSPTKLSNMYQFLLVNLPRKIIELNNNTTSIFDFISKSNSNNVHAGKTNDSIDISMQLVDNYNSTSKLLLNKSNDLLVFHNANKLNNEYDKIINCMKSNNLSFDDELNINNIVQPLLEEKEKIENEKISIVNIDNHLQTATRCDDRNVDYYCDLLKNKSQMDDNKFEMSISSKLNDEIDNSYPRSKITSLINISTASVPHIEKSTKVTEVIEIKDSTLEKTEININQQSIMFNTSLTNQNYNASENLNDLQSLRYESDKTQSLLPLSSRCLVLFEFANHEEHLIEVIELPRSSHRISRMQTYKKIRKRLTSVDLSDIDLTALLRTVLNLSHNID</sequence>
<dbReference type="Proteomes" id="UP000663844">
    <property type="component" value="Unassembled WGS sequence"/>
</dbReference>
<evidence type="ECO:0000313" key="1">
    <source>
        <dbReference type="EMBL" id="CAF3544181.1"/>
    </source>
</evidence>
<organism evidence="1 2">
    <name type="scientific">Adineta steineri</name>
    <dbReference type="NCBI Taxonomy" id="433720"/>
    <lineage>
        <taxon>Eukaryota</taxon>
        <taxon>Metazoa</taxon>
        <taxon>Spiralia</taxon>
        <taxon>Gnathifera</taxon>
        <taxon>Rotifera</taxon>
        <taxon>Eurotatoria</taxon>
        <taxon>Bdelloidea</taxon>
        <taxon>Adinetida</taxon>
        <taxon>Adinetidae</taxon>
        <taxon>Adineta</taxon>
    </lineage>
</organism>
<evidence type="ECO:0000313" key="2">
    <source>
        <dbReference type="Proteomes" id="UP000663844"/>
    </source>
</evidence>
<accession>A0A818JP34</accession>
<comment type="caution">
    <text evidence="1">The sequence shown here is derived from an EMBL/GenBank/DDBJ whole genome shotgun (WGS) entry which is preliminary data.</text>
</comment>